<organism evidence="2 3">
    <name type="scientific">Pleurodeles waltl</name>
    <name type="common">Iberian ribbed newt</name>
    <dbReference type="NCBI Taxonomy" id="8319"/>
    <lineage>
        <taxon>Eukaryota</taxon>
        <taxon>Metazoa</taxon>
        <taxon>Chordata</taxon>
        <taxon>Craniata</taxon>
        <taxon>Vertebrata</taxon>
        <taxon>Euteleostomi</taxon>
        <taxon>Amphibia</taxon>
        <taxon>Batrachia</taxon>
        <taxon>Caudata</taxon>
        <taxon>Salamandroidea</taxon>
        <taxon>Salamandridae</taxon>
        <taxon>Pleurodelinae</taxon>
        <taxon>Pleurodeles</taxon>
    </lineage>
</organism>
<protein>
    <submittedName>
        <fullName evidence="2">Uncharacterized protein</fullName>
    </submittedName>
</protein>
<comment type="caution">
    <text evidence="2">The sequence shown here is derived from an EMBL/GenBank/DDBJ whole genome shotgun (WGS) entry which is preliminary data.</text>
</comment>
<sequence>MTDQTHETTMDRIHQEIPAVGRRLEGMDSMMASVTEETKLMHLDISGFQSRVTSLEQCVMTVEAQAISPDREQELLYHRSKLIDLEDRSRRDNVHFLKFPENIKGTDVHSFLRETLPKLTGLTFDPPRVSKSAQTWPQAPGRSQPPDQS</sequence>
<dbReference type="Proteomes" id="UP001066276">
    <property type="component" value="Chromosome 11"/>
</dbReference>
<reference evidence="2" key="1">
    <citation type="journal article" date="2022" name="bioRxiv">
        <title>Sequencing and chromosome-scale assembly of the giantPleurodeles waltlgenome.</title>
        <authorList>
            <person name="Brown T."/>
            <person name="Elewa A."/>
            <person name="Iarovenko S."/>
            <person name="Subramanian E."/>
            <person name="Araus A.J."/>
            <person name="Petzold A."/>
            <person name="Susuki M."/>
            <person name="Suzuki K.-i.T."/>
            <person name="Hayashi T."/>
            <person name="Toyoda A."/>
            <person name="Oliveira C."/>
            <person name="Osipova E."/>
            <person name="Leigh N.D."/>
            <person name="Simon A."/>
            <person name="Yun M.H."/>
        </authorList>
    </citation>
    <scope>NUCLEOTIDE SEQUENCE</scope>
    <source>
        <strain evidence="2">20211129_DDA</strain>
        <tissue evidence="2">Liver</tissue>
    </source>
</reference>
<evidence type="ECO:0000313" key="3">
    <source>
        <dbReference type="Proteomes" id="UP001066276"/>
    </source>
</evidence>
<dbReference type="EMBL" id="JANPWB010000015">
    <property type="protein sequence ID" value="KAJ1090179.1"/>
    <property type="molecule type" value="Genomic_DNA"/>
</dbReference>
<gene>
    <name evidence="2" type="ORF">NDU88_003314</name>
</gene>
<evidence type="ECO:0000256" key="1">
    <source>
        <dbReference type="SAM" id="MobiDB-lite"/>
    </source>
</evidence>
<dbReference type="AlphaFoldDB" id="A0AAV7LI71"/>
<name>A0AAV7LI71_PLEWA</name>
<proteinExistence type="predicted"/>
<feature type="region of interest" description="Disordered" evidence="1">
    <location>
        <begin position="122"/>
        <end position="149"/>
    </location>
</feature>
<evidence type="ECO:0000313" key="2">
    <source>
        <dbReference type="EMBL" id="KAJ1090179.1"/>
    </source>
</evidence>
<accession>A0AAV7LI71</accession>
<keyword evidence="3" id="KW-1185">Reference proteome</keyword>